<evidence type="ECO:0000256" key="8">
    <source>
        <dbReference type="ARBA" id="ARBA00023235"/>
    </source>
</evidence>
<dbReference type="GO" id="GO:0003755">
    <property type="term" value="F:peptidyl-prolyl cis-trans isomerase activity"/>
    <property type="evidence" value="ECO:0007669"/>
    <property type="project" value="UniProtKB-KW"/>
</dbReference>
<gene>
    <name evidence="9" type="ORF">EDC27_2036</name>
</gene>
<protein>
    <recommendedName>
        <fullName evidence="4">peptidylprolyl isomerase</fullName>
        <ecNumber evidence="4">5.2.1.8</ecNumber>
    </recommendedName>
</protein>
<keyword evidence="8 9" id="KW-0413">Isomerase</keyword>
<dbReference type="EMBL" id="RJVA01000012">
    <property type="protein sequence ID" value="ROQ92331.1"/>
    <property type="molecule type" value="Genomic_DNA"/>
</dbReference>
<comment type="similarity">
    <text evidence="3">Belongs to the FKBP-type PPIase family.</text>
</comment>
<evidence type="ECO:0000256" key="6">
    <source>
        <dbReference type="ARBA" id="ARBA00023110"/>
    </source>
</evidence>
<evidence type="ECO:0000256" key="2">
    <source>
        <dbReference type="ARBA" id="ARBA00004496"/>
    </source>
</evidence>
<evidence type="ECO:0000256" key="4">
    <source>
        <dbReference type="ARBA" id="ARBA00013194"/>
    </source>
</evidence>
<dbReference type="PANTHER" id="PTHR47861:SF3">
    <property type="entry name" value="FKBP-TYPE PEPTIDYL-PROLYL CIS-TRANS ISOMERASE SLYD"/>
    <property type="match status" value="1"/>
</dbReference>
<evidence type="ECO:0000256" key="1">
    <source>
        <dbReference type="ARBA" id="ARBA00000971"/>
    </source>
</evidence>
<keyword evidence="5" id="KW-0963">Cytoplasm</keyword>
<organism evidence="9 10">
    <name type="scientific">Desulfosoma caldarium</name>
    <dbReference type="NCBI Taxonomy" id="610254"/>
    <lineage>
        <taxon>Bacteria</taxon>
        <taxon>Pseudomonadati</taxon>
        <taxon>Thermodesulfobacteriota</taxon>
        <taxon>Syntrophobacteria</taxon>
        <taxon>Syntrophobacterales</taxon>
        <taxon>Syntrophobacteraceae</taxon>
        <taxon>Desulfosoma</taxon>
    </lineage>
</organism>
<dbReference type="PANTHER" id="PTHR47861">
    <property type="entry name" value="FKBP-TYPE PEPTIDYL-PROLYL CIS-TRANS ISOMERASE SLYD"/>
    <property type="match status" value="1"/>
</dbReference>
<dbReference type="AlphaFoldDB" id="A0A3N1UWN5"/>
<evidence type="ECO:0000256" key="3">
    <source>
        <dbReference type="ARBA" id="ARBA00006577"/>
    </source>
</evidence>
<dbReference type="SUPFAM" id="SSF54534">
    <property type="entry name" value="FKBP-like"/>
    <property type="match status" value="1"/>
</dbReference>
<keyword evidence="10" id="KW-1185">Reference proteome</keyword>
<dbReference type="Gene3D" id="3.10.50.40">
    <property type="match status" value="1"/>
</dbReference>
<evidence type="ECO:0000313" key="10">
    <source>
        <dbReference type="Proteomes" id="UP000276223"/>
    </source>
</evidence>
<dbReference type="OrthoDB" id="9808891at2"/>
<name>A0A3N1UWN5_9BACT</name>
<dbReference type="GO" id="GO:0005737">
    <property type="term" value="C:cytoplasm"/>
    <property type="evidence" value="ECO:0007669"/>
    <property type="project" value="UniProtKB-SubCell"/>
</dbReference>
<dbReference type="InterPro" id="IPR046357">
    <property type="entry name" value="PPIase_dom_sf"/>
</dbReference>
<keyword evidence="7" id="KW-0143">Chaperone</keyword>
<evidence type="ECO:0000256" key="5">
    <source>
        <dbReference type="ARBA" id="ARBA00022490"/>
    </source>
</evidence>
<evidence type="ECO:0000256" key="7">
    <source>
        <dbReference type="ARBA" id="ARBA00023186"/>
    </source>
</evidence>
<comment type="subcellular location">
    <subcellularLocation>
        <location evidence="2">Cytoplasm</location>
    </subcellularLocation>
</comment>
<proteinExistence type="inferred from homology"/>
<dbReference type="Proteomes" id="UP000276223">
    <property type="component" value="Unassembled WGS sequence"/>
</dbReference>
<reference evidence="9 10" key="1">
    <citation type="submission" date="2018-11" db="EMBL/GenBank/DDBJ databases">
        <title>Genomic Encyclopedia of Type Strains, Phase IV (KMG-IV): sequencing the most valuable type-strain genomes for metagenomic binning, comparative biology and taxonomic classification.</title>
        <authorList>
            <person name="Goeker M."/>
        </authorList>
    </citation>
    <scope>NUCLEOTIDE SEQUENCE [LARGE SCALE GENOMIC DNA]</scope>
    <source>
        <strain evidence="9 10">DSM 22027</strain>
    </source>
</reference>
<comment type="catalytic activity">
    <reaction evidence="1">
        <text>[protein]-peptidylproline (omega=180) = [protein]-peptidylproline (omega=0)</text>
        <dbReference type="Rhea" id="RHEA:16237"/>
        <dbReference type="Rhea" id="RHEA-COMP:10747"/>
        <dbReference type="Rhea" id="RHEA-COMP:10748"/>
        <dbReference type="ChEBI" id="CHEBI:83833"/>
        <dbReference type="ChEBI" id="CHEBI:83834"/>
        <dbReference type="EC" id="5.2.1.8"/>
    </reaction>
</comment>
<dbReference type="EC" id="5.2.1.8" evidence="4"/>
<accession>A0A3N1UWN5</accession>
<evidence type="ECO:0000313" key="9">
    <source>
        <dbReference type="EMBL" id="ROQ92331.1"/>
    </source>
</evidence>
<keyword evidence="6" id="KW-0697">Rotamase</keyword>
<comment type="caution">
    <text evidence="9">The sequence shown here is derived from an EMBL/GenBank/DDBJ whole genome shotgun (WGS) entry which is preliminary data.</text>
</comment>
<dbReference type="RefSeq" id="WP_123290489.1">
    <property type="nucleotide sequence ID" value="NZ_RJVA01000012.1"/>
</dbReference>
<sequence length="158" mass="17936">MKVQPHCSVTLHYTMEPEDDAPFPFPTGPFRMECLIGHGVLLPALEEALLGRNEGETVEVLLPPGAFGQDSSPKRLVPLSVEDIAEHGPHEPGAIRHIMDAQRRLQPFRVVKQDGRLVWADFRHPFADRSFRFRVRVEKVRWATLDEIKNAARHGAHH</sequence>